<sequence length="269" mass="29498">MKRILAVTVATMMLTTPAVAHTPYLVPFNFAPTEGVVTVHNGLTNNTFFVPEFPIKGDDYEVTDADGKVTAGKGVSFTEVGLFEAKLSAEGTYRISTGNRDVRTLNLARIDGKWRPVKMPVNGVVPEPFVDQSKLSPTSRIVPVKTMVRAETYISYKKPSTMAPPPDGKGLEIVPLTHPNQLFAGGIFQFRLAFDGKPLADTEWQAFRANDAYAARTFNMSGKTASDGTAQINFAEPGVYVIEILRNWEKGNPEDPRTWLSSLTLEVAQ</sequence>
<dbReference type="Proteomes" id="UP001214854">
    <property type="component" value="Unassembled WGS sequence"/>
</dbReference>
<evidence type="ECO:0000313" key="2">
    <source>
        <dbReference type="EMBL" id="MDC7684460.1"/>
    </source>
</evidence>
<accession>A0ABT5HWK6</accession>
<keyword evidence="3" id="KW-1185">Reference proteome</keyword>
<reference evidence="2 3" key="1">
    <citation type="submission" date="2023-01" db="EMBL/GenBank/DDBJ databases">
        <title>Novel species of the genus Asticcacaulis isolated from rivers.</title>
        <authorList>
            <person name="Lu H."/>
        </authorList>
    </citation>
    <scope>NUCLEOTIDE SEQUENCE [LARGE SCALE GENOMIC DNA]</scope>
    <source>
        <strain evidence="2 3">BYS171W</strain>
    </source>
</reference>
<evidence type="ECO:0000256" key="1">
    <source>
        <dbReference type="SAM" id="SignalP"/>
    </source>
</evidence>
<gene>
    <name evidence="2" type="ORF">PQU92_14335</name>
</gene>
<dbReference type="RefSeq" id="WP_272748933.1">
    <property type="nucleotide sequence ID" value="NZ_JAQQKX010000012.1"/>
</dbReference>
<keyword evidence="1" id="KW-0732">Signal</keyword>
<feature type="chain" id="PRO_5045171622" evidence="1">
    <location>
        <begin position="21"/>
        <end position="269"/>
    </location>
</feature>
<evidence type="ECO:0000313" key="3">
    <source>
        <dbReference type="Proteomes" id="UP001214854"/>
    </source>
</evidence>
<feature type="signal peptide" evidence="1">
    <location>
        <begin position="1"/>
        <end position="20"/>
    </location>
</feature>
<name>A0ABT5HWK6_9CAUL</name>
<organism evidence="2 3">
    <name type="scientific">Asticcacaulis aquaticus</name>
    <dbReference type="NCBI Taxonomy" id="2984212"/>
    <lineage>
        <taxon>Bacteria</taxon>
        <taxon>Pseudomonadati</taxon>
        <taxon>Pseudomonadota</taxon>
        <taxon>Alphaproteobacteria</taxon>
        <taxon>Caulobacterales</taxon>
        <taxon>Caulobacteraceae</taxon>
        <taxon>Asticcacaulis</taxon>
    </lineage>
</organism>
<dbReference type="EMBL" id="JAQQKX010000012">
    <property type="protein sequence ID" value="MDC7684460.1"/>
    <property type="molecule type" value="Genomic_DNA"/>
</dbReference>
<protein>
    <submittedName>
        <fullName evidence="2">DUF4198 domain-containing protein</fullName>
    </submittedName>
</protein>
<dbReference type="InterPro" id="IPR019613">
    <property type="entry name" value="DUF4198"/>
</dbReference>
<dbReference type="Pfam" id="PF10670">
    <property type="entry name" value="DUF4198"/>
    <property type="match status" value="1"/>
</dbReference>
<proteinExistence type="predicted"/>
<comment type="caution">
    <text evidence="2">The sequence shown here is derived from an EMBL/GenBank/DDBJ whole genome shotgun (WGS) entry which is preliminary data.</text>
</comment>